<feature type="signal peptide" evidence="1">
    <location>
        <begin position="1"/>
        <end position="18"/>
    </location>
</feature>
<proteinExistence type="evidence at transcript level"/>
<dbReference type="EMBL" id="GBZX01000865">
    <property type="protein sequence ID" value="JAG91875.1"/>
    <property type="molecule type" value="mRNA"/>
</dbReference>
<dbReference type="AlphaFoldDB" id="A0A0C9R4E5"/>
<evidence type="ECO:0000313" key="2">
    <source>
        <dbReference type="EMBL" id="JAG91875.1"/>
    </source>
</evidence>
<keyword evidence="1" id="KW-0732">Signal</keyword>
<sequence length="114" mass="12701">MNYLAITAFLALGGTALGDYPTIKDLREALGTPDPFWLEYRSYKPSGPEHSCVSSRKAVLTDYEYAFTQSYKVGADWHHDPLFARLLPGDGSDFEPILDVSKTQGKPGIQFTLR</sequence>
<protein>
    <recommendedName>
        <fullName evidence="3">Secreted protein</fullName>
    </recommendedName>
</protein>
<evidence type="ECO:0000256" key="1">
    <source>
        <dbReference type="SAM" id="SignalP"/>
    </source>
</evidence>
<evidence type="ECO:0008006" key="3">
    <source>
        <dbReference type="Google" id="ProtNLM"/>
    </source>
</evidence>
<feature type="chain" id="PRO_5002201563" description="Secreted protein" evidence="1">
    <location>
        <begin position="19"/>
        <end position="114"/>
    </location>
</feature>
<name>A0A0C9R4E5_AMBAM</name>
<reference evidence="2" key="1">
    <citation type="journal article" date="2015" name="PLoS ONE">
        <title>An Insight into the Sialome of the Lone Star Tick, Amblyomma americanum, with a Glimpse on Its Time Dependent Gene Expression.</title>
        <authorList>
            <person name="Karim S."/>
            <person name="Ribeiro J.M."/>
        </authorList>
    </citation>
    <scope>NUCLEOTIDE SEQUENCE</scope>
    <source>
        <tissue evidence="2">Salivary gland</tissue>
    </source>
</reference>
<organism evidence="2">
    <name type="scientific">Amblyomma americanum</name>
    <name type="common">Lone star tick</name>
    <dbReference type="NCBI Taxonomy" id="6943"/>
    <lineage>
        <taxon>Eukaryota</taxon>
        <taxon>Metazoa</taxon>
        <taxon>Ecdysozoa</taxon>
        <taxon>Arthropoda</taxon>
        <taxon>Chelicerata</taxon>
        <taxon>Arachnida</taxon>
        <taxon>Acari</taxon>
        <taxon>Parasitiformes</taxon>
        <taxon>Ixodida</taxon>
        <taxon>Ixodoidea</taxon>
        <taxon>Ixodidae</taxon>
        <taxon>Amblyomminae</taxon>
        <taxon>Amblyomma</taxon>
    </lineage>
</organism>
<accession>A0A0C9R4E5</accession>